<accession>A0A1G1THT9</accession>
<evidence type="ECO:0000313" key="3">
    <source>
        <dbReference type="Proteomes" id="UP000177506"/>
    </source>
</evidence>
<evidence type="ECO:0000259" key="1">
    <source>
        <dbReference type="Pfam" id="PF13568"/>
    </source>
</evidence>
<sequence length="216" mass="22583">MLAGALALSSLSTAQAQQTGVQFGAKAGMSLALLDGLINGDAQFKSGLAAGAFVRWRPSARIAIQPELVFSQQGTDVSNSYAGNPAKSQIKLSYLNVPVLLKIYLGNVVNLQVGPQVGLLLSGRRTGQVGYSSGSSGNGYITTDEDVAKNYRGDLALCGGLGVDLKNGLLFSARLNYGLTDINNNEADKTAREYLGIGGLHNRGFEFALGYAFGSK</sequence>
<proteinExistence type="predicted"/>
<organism evidence="2 3">
    <name type="scientific">Hymenobacter coccineus</name>
    <dbReference type="NCBI Taxonomy" id="1908235"/>
    <lineage>
        <taxon>Bacteria</taxon>
        <taxon>Pseudomonadati</taxon>
        <taxon>Bacteroidota</taxon>
        <taxon>Cytophagia</taxon>
        <taxon>Cytophagales</taxon>
        <taxon>Hymenobacteraceae</taxon>
        <taxon>Hymenobacter</taxon>
    </lineage>
</organism>
<dbReference type="InterPro" id="IPR025665">
    <property type="entry name" value="Beta-barrel_OMP_2"/>
</dbReference>
<keyword evidence="3" id="KW-1185">Reference proteome</keyword>
<dbReference type="Pfam" id="PF13568">
    <property type="entry name" value="OMP_b-brl_2"/>
    <property type="match status" value="1"/>
</dbReference>
<dbReference type="EMBL" id="MDZA01000144">
    <property type="protein sequence ID" value="OGX90449.1"/>
    <property type="molecule type" value="Genomic_DNA"/>
</dbReference>
<name>A0A1G1THT9_9BACT</name>
<protein>
    <recommendedName>
        <fullName evidence="1">Outer membrane protein beta-barrel domain-containing protein</fullName>
    </recommendedName>
</protein>
<dbReference type="Proteomes" id="UP000177506">
    <property type="component" value="Unassembled WGS sequence"/>
</dbReference>
<gene>
    <name evidence="2" type="ORF">BEN49_06610</name>
</gene>
<reference evidence="2 3" key="1">
    <citation type="submission" date="2016-08" db="EMBL/GenBank/DDBJ databases">
        <title>Hymenobacter coccineus sp. nov., Hymenobacter lapidarius sp. nov. and Hymenobacter glacialis sp. nov., isolated from Antarctic soil.</title>
        <authorList>
            <person name="Sedlacek I."/>
            <person name="Kralova S."/>
            <person name="Kyrova K."/>
            <person name="Maslanova I."/>
            <person name="Stankova E."/>
            <person name="Vrbovska V."/>
            <person name="Nemec M."/>
            <person name="Bartak M."/>
            <person name="Svec P."/>
            <person name="Busse H.-J."/>
            <person name="Pantucek R."/>
        </authorList>
    </citation>
    <scope>NUCLEOTIDE SEQUENCE [LARGE SCALE GENOMIC DNA]</scope>
    <source>
        <strain evidence="2 3">CCM 8649</strain>
    </source>
</reference>
<dbReference type="AlphaFoldDB" id="A0A1G1THT9"/>
<feature type="domain" description="Outer membrane protein beta-barrel" evidence="1">
    <location>
        <begin position="15"/>
        <end position="182"/>
    </location>
</feature>
<evidence type="ECO:0000313" key="2">
    <source>
        <dbReference type="EMBL" id="OGX90449.1"/>
    </source>
</evidence>
<comment type="caution">
    <text evidence="2">The sequence shown here is derived from an EMBL/GenBank/DDBJ whole genome shotgun (WGS) entry which is preliminary data.</text>
</comment>